<dbReference type="Pfam" id="PF14368">
    <property type="entry name" value="LTP_2"/>
    <property type="match status" value="1"/>
</dbReference>
<dbReference type="SUPFAM" id="SSF50249">
    <property type="entry name" value="Nucleic acid-binding proteins"/>
    <property type="match status" value="1"/>
</dbReference>
<evidence type="ECO:0000313" key="6">
    <source>
        <dbReference type="EMBL" id="KAJ8437159.1"/>
    </source>
</evidence>
<dbReference type="SMART" id="SM00658">
    <property type="entry name" value="RPOL8c"/>
    <property type="match status" value="1"/>
</dbReference>
<dbReference type="Pfam" id="PF03870">
    <property type="entry name" value="RNA_pol_Rpb8"/>
    <property type="match status" value="1"/>
</dbReference>
<dbReference type="OrthoDB" id="20018at2759"/>
<feature type="transmembrane region" description="Helical" evidence="4">
    <location>
        <begin position="6"/>
        <end position="25"/>
    </location>
</feature>
<proteinExistence type="inferred from homology"/>
<protein>
    <recommendedName>
        <fullName evidence="5">Bifunctional inhibitor/plant lipid transfer protein/seed storage helical domain-containing protein</fullName>
    </recommendedName>
</protein>
<feature type="domain" description="Bifunctional inhibitor/plant lipid transfer protein/seed storage helical" evidence="5">
    <location>
        <begin position="20"/>
        <end position="90"/>
    </location>
</feature>
<comment type="subcellular location">
    <subcellularLocation>
        <location evidence="1">Nucleus</location>
    </subcellularLocation>
</comment>
<dbReference type="PANTHER" id="PTHR10917">
    <property type="entry name" value="DNA-DIRECTED RNA POLYMERASES I, II, AND III SUBUNIT RPABC3"/>
    <property type="match status" value="1"/>
</dbReference>
<dbReference type="GO" id="GO:0005665">
    <property type="term" value="C:RNA polymerase II, core complex"/>
    <property type="evidence" value="ECO:0007669"/>
    <property type="project" value="TreeGrafter"/>
</dbReference>
<dbReference type="EMBL" id="JAKOGI010000316">
    <property type="protein sequence ID" value="KAJ8437159.1"/>
    <property type="molecule type" value="Genomic_DNA"/>
</dbReference>
<keyword evidence="3" id="KW-0539">Nucleus</keyword>
<evidence type="ECO:0000256" key="3">
    <source>
        <dbReference type="ARBA" id="ARBA00023242"/>
    </source>
</evidence>
<name>A0A9Q1QCY3_9CARY</name>
<gene>
    <name evidence="6" type="ORF">Cgig2_016902</name>
</gene>
<dbReference type="SUPFAM" id="SSF47699">
    <property type="entry name" value="Bifunctional inhibitor/lipid-transfer protein/seed storage 2S albumin"/>
    <property type="match status" value="1"/>
</dbReference>
<evidence type="ECO:0000256" key="4">
    <source>
        <dbReference type="SAM" id="Phobius"/>
    </source>
</evidence>
<dbReference type="InterPro" id="IPR012340">
    <property type="entry name" value="NA-bd_OB-fold"/>
</dbReference>
<sequence>MGRRTWYANTTQVCIMMLLVALVMVQVKSARGRAKAPTPDCCTDLIRDSEKCLCLLIKDRNDPKLGLKINTALALTLPRTCHAPINVSECPDQTNHKIMAPLLFEDIFNITRIDPDGKKFDKVSRIEAQSDKFDAYILLDVNIDVYPINRDKRYTIGIATTLDLDGTPDTGYYNQTTRETLADKYEYVMHGRTYRVADIEVDGQEKGEIYVSYGGLLMLLRVDKSVSKHFELDQRLFLLMKKTE</sequence>
<dbReference type="InterPro" id="IPR036312">
    <property type="entry name" value="Bifun_inhib/LTP/seed_sf"/>
</dbReference>
<accession>A0A9Q1QCY3</accession>
<keyword evidence="4" id="KW-1133">Transmembrane helix</keyword>
<comment type="similarity">
    <text evidence="2">Belongs to the eukaryotic RPB8 RNA polymerase subunit family.</text>
</comment>
<evidence type="ECO:0000313" key="7">
    <source>
        <dbReference type="Proteomes" id="UP001153076"/>
    </source>
</evidence>
<dbReference type="Proteomes" id="UP001153076">
    <property type="component" value="Unassembled WGS sequence"/>
</dbReference>
<reference evidence="6" key="1">
    <citation type="submission" date="2022-04" db="EMBL/GenBank/DDBJ databases">
        <title>Carnegiea gigantea Genome sequencing and assembly v2.</title>
        <authorList>
            <person name="Copetti D."/>
            <person name="Sanderson M.J."/>
            <person name="Burquez A."/>
            <person name="Wojciechowski M.F."/>
        </authorList>
    </citation>
    <scope>NUCLEOTIDE SEQUENCE</scope>
    <source>
        <strain evidence="6">SGP5-SGP5p</strain>
        <tissue evidence="6">Aerial part</tissue>
    </source>
</reference>
<dbReference type="GO" id="GO:0005736">
    <property type="term" value="C:RNA polymerase I complex"/>
    <property type="evidence" value="ECO:0007669"/>
    <property type="project" value="TreeGrafter"/>
</dbReference>
<dbReference type="CDD" id="cd00010">
    <property type="entry name" value="AAI_LTSS"/>
    <property type="match status" value="1"/>
</dbReference>
<evidence type="ECO:0000256" key="2">
    <source>
        <dbReference type="ARBA" id="ARBA00008912"/>
    </source>
</evidence>
<keyword evidence="4" id="KW-0472">Membrane</keyword>
<comment type="caution">
    <text evidence="6">The sequence shown here is derived from an EMBL/GenBank/DDBJ whole genome shotgun (WGS) entry which is preliminary data.</text>
</comment>
<dbReference type="InterPro" id="IPR016140">
    <property type="entry name" value="Bifunc_inhib/LTP/seed_store"/>
</dbReference>
<dbReference type="GO" id="GO:0003899">
    <property type="term" value="F:DNA-directed RNA polymerase activity"/>
    <property type="evidence" value="ECO:0007669"/>
    <property type="project" value="InterPro"/>
</dbReference>
<evidence type="ECO:0000256" key="1">
    <source>
        <dbReference type="ARBA" id="ARBA00004123"/>
    </source>
</evidence>
<dbReference type="GO" id="GO:0006351">
    <property type="term" value="P:DNA-templated transcription"/>
    <property type="evidence" value="ECO:0007669"/>
    <property type="project" value="InterPro"/>
</dbReference>
<organism evidence="6 7">
    <name type="scientific">Carnegiea gigantea</name>
    <dbReference type="NCBI Taxonomy" id="171969"/>
    <lineage>
        <taxon>Eukaryota</taxon>
        <taxon>Viridiplantae</taxon>
        <taxon>Streptophyta</taxon>
        <taxon>Embryophyta</taxon>
        <taxon>Tracheophyta</taxon>
        <taxon>Spermatophyta</taxon>
        <taxon>Magnoliopsida</taxon>
        <taxon>eudicotyledons</taxon>
        <taxon>Gunneridae</taxon>
        <taxon>Pentapetalae</taxon>
        <taxon>Caryophyllales</taxon>
        <taxon>Cactineae</taxon>
        <taxon>Cactaceae</taxon>
        <taxon>Cactoideae</taxon>
        <taxon>Echinocereeae</taxon>
        <taxon>Carnegiea</taxon>
    </lineage>
</organism>
<dbReference type="Gene3D" id="2.40.50.140">
    <property type="entry name" value="Nucleic acid-binding proteins"/>
    <property type="match status" value="1"/>
</dbReference>
<dbReference type="InterPro" id="IPR005570">
    <property type="entry name" value="RPABC3"/>
</dbReference>
<dbReference type="Gene3D" id="1.10.110.10">
    <property type="entry name" value="Plant lipid-transfer and hydrophobic proteins"/>
    <property type="match status" value="1"/>
</dbReference>
<evidence type="ECO:0000259" key="5">
    <source>
        <dbReference type="Pfam" id="PF14368"/>
    </source>
</evidence>
<keyword evidence="7" id="KW-1185">Reference proteome</keyword>
<dbReference type="GO" id="GO:0005666">
    <property type="term" value="C:RNA polymerase III complex"/>
    <property type="evidence" value="ECO:0007669"/>
    <property type="project" value="TreeGrafter"/>
</dbReference>
<dbReference type="AlphaFoldDB" id="A0A9Q1QCY3"/>
<keyword evidence="4" id="KW-0812">Transmembrane</keyword>
<dbReference type="PANTHER" id="PTHR10917:SF0">
    <property type="entry name" value="DNA-DIRECTED RNA POLYMERASES I, II, AND III SUBUNIT RPABC3"/>
    <property type="match status" value="1"/>
</dbReference>